<keyword evidence="4 6" id="KW-0863">Zinc-finger</keyword>
<organism evidence="8 9">
    <name type="scientific">Erythranthe guttata</name>
    <name type="common">Yellow monkey flower</name>
    <name type="synonym">Mimulus guttatus</name>
    <dbReference type="NCBI Taxonomy" id="4155"/>
    <lineage>
        <taxon>Eukaryota</taxon>
        <taxon>Viridiplantae</taxon>
        <taxon>Streptophyta</taxon>
        <taxon>Embryophyta</taxon>
        <taxon>Tracheophyta</taxon>
        <taxon>Spermatophyta</taxon>
        <taxon>Magnoliopsida</taxon>
        <taxon>eudicotyledons</taxon>
        <taxon>Gunneridae</taxon>
        <taxon>Pentapetalae</taxon>
        <taxon>asterids</taxon>
        <taxon>lamiids</taxon>
        <taxon>Lamiales</taxon>
        <taxon>Phrymaceae</taxon>
        <taxon>Erythranthe</taxon>
    </lineage>
</organism>
<dbReference type="InterPro" id="IPR013083">
    <property type="entry name" value="Znf_RING/FYVE/PHD"/>
</dbReference>
<sequence>MVPTAERSIEVLKKVSVDSRRDMLSTDCCSVCLEDFSGRGDCEEELSLLSMPCSHIFHGDCIKTWLRTSHYCPLCRFEMPLAR</sequence>
<dbReference type="PANTHER" id="PTHR15710">
    <property type="entry name" value="E3 UBIQUITIN-PROTEIN LIGASE PRAJA"/>
    <property type="match status" value="1"/>
</dbReference>
<accession>A0A022QTZ2</accession>
<evidence type="ECO:0000313" key="8">
    <source>
        <dbReference type="EMBL" id="EYU31049.1"/>
    </source>
</evidence>
<dbReference type="Pfam" id="PF13639">
    <property type="entry name" value="zf-RING_2"/>
    <property type="match status" value="1"/>
</dbReference>
<proteinExistence type="predicted"/>
<dbReference type="SUPFAM" id="SSF57850">
    <property type="entry name" value="RING/U-box"/>
    <property type="match status" value="1"/>
</dbReference>
<protein>
    <recommendedName>
        <fullName evidence="2">RING-type E3 ubiquitin transferase</fullName>
        <ecNumber evidence="2">2.3.2.27</ecNumber>
    </recommendedName>
</protein>
<gene>
    <name evidence="8" type="ORF">MIMGU_mgv1a023956mg</name>
</gene>
<dbReference type="PROSITE" id="PS50089">
    <property type="entry name" value="ZF_RING_2"/>
    <property type="match status" value="1"/>
</dbReference>
<dbReference type="Gene3D" id="3.30.40.10">
    <property type="entry name" value="Zinc/RING finger domain, C3HC4 (zinc finger)"/>
    <property type="match status" value="1"/>
</dbReference>
<dbReference type="AlphaFoldDB" id="A0A022QTZ2"/>
<evidence type="ECO:0000256" key="2">
    <source>
        <dbReference type="ARBA" id="ARBA00012483"/>
    </source>
</evidence>
<evidence type="ECO:0000256" key="1">
    <source>
        <dbReference type="ARBA" id="ARBA00000900"/>
    </source>
</evidence>
<dbReference type="SMART" id="SM00184">
    <property type="entry name" value="RING"/>
    <property type="match status" value="1"/>
</dbReference>
<keyword evidence="9" id="KW-1185">Reference proteome</keyword>
<dbReference type="GO" id="GO:0008270">
    <property type="term" value="F:zinc ion binding"/>
    <property type="evidence" value="ECO:0007669"/>
    <property type="project" value="UniProtKB-KW"/>
</dbReference>
<dbReference type="GO" id="GO:0061630">
    <property type="term" value="F:ubiquitin protein ligase activity"/>
    <property type="evidence" value="ECO:0000318"/>
    <property type="project" value="GO_Central"/>
</dbReference>
<dbReference type="InterPro" id="IPR001841">
    <property type="entry name" value="Znf_RING"/>
</dbReference>
<keyword evidence="5" id="KW-0862">Zinc</keyword>
<dbReference type="GO" id="GO:0016567">
    <property type="term" value="P:protein ubiquitination"/>
    <property type="evidence" value="ECO:0000318"/>
    <property type="project" value="GO_Central"/>
</dbReference>
<dbReference type="Proteomes" id="UP000030748">
    <property type="component" value="Unassembled WGS sequence"/>
</dbReference>
<evidence type="ECO:0000256" key="6">
    <source>
        <dbReference type="PROSITE-ProRule" id="PRU00175"/>
    </source>
</evidence>
<dbReference type="EC" id="2.3.2.27" evidence="2"/>
<evidence type="ECO:0000259" key="7">
    <source>
        <dbReference type="PROSITE" id="PS50089"/>
    </source>
</evidence>
<evidence type="ECO:0000256" key="4">
    <source>
        <dbReference type="ARBA" id="ARBA00022771"/>
    </source>
</evidence>
<keyword evidence="3" id="KW-0479">Metal-binding</keyword>
<name>A0A022QTZ2_ERYGU</name>
<comment type="catalytic activity">
    <reaction evidence="1">
        <text>S-ubiquitinyl-[E2 ubiquitin-conjugating enzyme]-L-cysteine + [acceptor protein]-L-lysine = [E2 ubiquitin-conjugating enzyme]-L-cysteine + N(6)-ubiquitinyl-[acceptor protein]-L-lysine.</text>
        <dbReference type="EC" id="2.3.2.27"/>
    </reaction>
</comment>
<reference evidence="8 9" key="1">
    <citation type="journal article" date="2013" name="Proc. Natl. Acad. Sci. U.S.A.">
        <title>Fine-scale variation in meiotic recombination in Mimulus inferred from population shotgun sequencing.</title>
        <authorList>
            <person name="Hellsten U."/>
            <person name="Wright K.M."/>
            <person name="Jenkins J."/>
            <person name="Shu S."/>
            <person name="Yuan Y."/>
            <person name="Wessler S.R."/>
            <person name="Schmutz J."/>
            <person name="Willis J.H."/>
            <person name="Rokhsar D.S."/>
        </authorList>
    </citation>
    <scope>NUCLEOTIDE SEQUENCE [LARGE SCALE GENOMIC DNA]</scope>
    <source>
        <strain evidence="9">cv. DUN x IM62</strain>
    </source>
</reference>
<dbReference type="EMBL" id="KI631018">
    <property type="protein sequence ID" value="EYU31049.1"/>
    <property type="molecule type" value="Genomic_DNA"/>
</dbReference>
<dbReference type="eggNOG" id="KOG0800">
    <property type="taxonomic scope" value="Eukaryota"/>
</dbReference>
<evidence type="ECO:0000256" key="5">
    <source>
        <dbReference type="ARBA" id="ARBA00022833"/>
    </source>
</evidence>
<dbReference type="PANTHER" id="PTHR15710:SF77">
    <property type="entry name" value="RING-H2 FINGER PROTEIN ATL21B"/>
    <property type="match status" value="1"/>
</dbReference>
<evidence type="ECO:0000313" key="9">
    <source>
        <dbReference type="Proteomes" id="UP000030748"/>
    </source>
</evidence>
<dbReference type="GO" id="GO:0005737">
    <property type="term" value="C:cytoplasm"/>
    <property type="evidence" value="ECO:0000318"/>
    <property type="project" value="GO_Central"/>
</dbReference>
<evidence type="ECO:0000256" key="3">
    <source>
        <dbReference type="ARBA" id="ARBA00022723"/>
    </source>
</evidence>
<feature type="domain" description="RING-type" evidence="7">
    <location>
        <begin position="29"/>
        <end position="76"/>
    </location>
</feature>